<sequence length="89" mass="9964">MVDSDSGREAASVEYDWSTIDPSIAVLECVSAFENEKPCDLSINLYEYINPISLNELVANDSPVTVIFTFDKYLVRVDRNGLEITFPVV</sequence>
<evidence type="ECO:0000313" key="2">
    <source>
        <dbReference type="EMBL" id="MFC6764970.1"/>
    </source>
</evidence>
<dbReference type="RefSeq" id="WP_273738011.1">
    <property type="nucleotide sequence ID" value="NZ_JAQIVI010000120.1"/>
</dbReference>
<dbReference type="Proteomes" id="UP001596383">
    <property type="component" value="Unassembled WGS sequence"/>
</dbReference>
<name>A0ABD5SI42_9EURY</name>
<dbReference type="EMBL" id="JBHSWV010000120">
    <property type="protein sequence ID" value="MFC6764970.1"/>
    <property type="molecule type" value="Genomic_DNA"/>
</dbReference>
<protein>
    <submittedName>
        <fullName evidence="2">HalOD1 output domain-containing protein</fullName>
    </submittedName>
</protein>
<proteinExistence type="predicted"/>
<dbReference type="AlphaFoldDB" id="A0ABD5SI42"/>
<dbReference type="InterPro" id="IPR040624">
    <property type="entry name" value="HalOD1"/>
</dbReference>
<comment type="caution">
    <text evidence="2">The sequence shown here is derived from an EMBL/GenBank/DDBJ whole genome shotgun (WGS) entry which is preliminary data.</text>
</comment>
<reference evidence="2 3" key="1">
    <citation type="journal article" date="2019" name="Int. J. Syst. Evol. Microbiol.">
        <title>The Global Catalogue of Microorganisms (GCM) 10K type strain sequencing project: providing services to taxonomists for standard genome sequencing and annotation.</title>
        <authorList>
            <consortium name="The Broad Institute Genomics Platform"/>
            <consortium name="The Broad Institute Genome Sequencing Center for Infectious Disease"/>
            <person name="Wu L."/>
            <person name="Ma J."/>
        </authorList>
    </citation>
    <scope>NUCLEOTIDE SEQUENCE [LARGE SCALE GENOMIC DNA]</scope>
    <source>
        <strain evidence="2 3">LMG 29247</strain>
    </source>
</reference>
<dbReference type="Pfam" id="PF18545">
    <property type="entry name" value="HalOD1"/>
    <property type="match status" value="1"/>
</dbReference>
<gene>
    <name evidence="2" type="ORF">ACFQE6_08075</name>
</gene>
<evidence type="ECO:0000259" key="1">
    <source>
        <dbReference type="Pfam" id="PF18545"/>
    </source>
</evidence>
<evidence type="ECO:0000313" key="3">
    <source>
        <dbReference type="Proteomes" id="UP001596383"/>
    </source>
</evidence>
<keyword evidence="3" id="KW-1185">Reference proteome</keyword>
<feature type="domain" description="Halobacterial output" evidence="1">
    <location>
        <begin position="21"/>
        <end position="81"/>
    </location>
</feature>
<organism evidence="2 3">
    <name type="scientific">Natrinema soli</name>
    <dbReference type="NCBI Taxonomy" id="1930624"/>
    <lineage>
        <taxon>Archaea</taxon>
        <taxon>Methanobacteriati</taxon>
        <taxon>Methanobacteriota</taxon>
        <taxon>Stenosarchaea group</taxon>
        <taxon>Halobacteria</taxon>
        <taxon>Halobacteriales</taxon>
        <taxon>Natrialbaceae</taxon>
        <taxon>Natrinema</taxon>
    </lineage>
</organism>
<accession>A0ABD5SI42</accession>